<name>A0A242A4E0_9ENTE</name>
<evidence type="ECO:0000313" key="2">
    <source>
        <dbReference type="EMBL" id="OTN75473.1"/>
    </source>
</evidence>
<dbReference type="InterPro" id="IPR031807">
    <property type="entry name" value="HicB-like"/>
</dbReference>
<evidence type="ECO:0000313" key="3">
    <source>
        <dbReference type="Proteomes" id="UP000195043"/>
    </source>
</evidence>
<dbReference type="AlphaFoldDB" id="A0A242A4E0"/>
<gene>
    <name evidence="2" type="ORF">A5886_000543</name>
</gene>
<dbReference type="Proteomes" id="UP000195043">
    <property type="component" value="Unassembled WGS sequence"/>
</dbReference>
<dbReference type="InterPro" id="IPR035069">
    <property type="entry name" value="TTHA1013/TTHA0281-like"/>
</dbReference>
<dbReference type="EMBL" id="NGKU01000001">
    <property type="protein sequence ID" value="OTN75473.1"/>
    <property type="molecule type" value="Genomic_DNA"/>
</dbReference>
<dbReference type="STRING" id="1834191.A5886_000543"/>
<sequence>MLKTYPAIFHIEEDGYSVTFPEFNGGTQGDSLDEAMVEAKDCLSSMIAYYIDKQLTLPEPSDIRSIILEDTADFMTLIQADPRPYIHGNKTIRKNVTIPEWLAKKAEKEQINFSETLTEALYKKFG</sequence>
<evidence type="ECO:0000259" key="1">
    <source>
        <dbReference type="Pfam" id="PF15919"/>
    </source>
</evidence>
<accession>A0A242A4E0</accession>
<dbReference type="Gene3D" id="3.30.160.250">
    <property type="match status" value="1"/>
</dbReference>
<protein>
    <recommendedName>
        <fullName evidence="1">HicB-like antitoxin of toxin-antitoxin system domain-containing protein</fullName>
    </recommendedName>
</protein>
<organism evidence="2 3">
    <name type="scientific">Candidatus Enterococcus testudinis</name>
    <dbReference type="NCBI Taxonomy" id="1834191"/>
    <lineage>
        <taxon>Bacteria</taxon>
        <taxon>Bacillati</taxon>
        <taxon>Bacillota</taxon>
        <taxon>Bacilli</taxon>
        <taxon>Lactobacillales</taxon>
        <taxon>Enterococcaceae</taxon>
        <taxon>Enterococcus</taxon>
    </lineage>
</organism>
<dbReference type="Pfam" id="PF15919">
    <property type="entry name" value="HicB_lk_antitox"/>
    <property type="match status" value="1"/>
</dbReference>
<feature type="domain" description="HicB-like antitoxin of toxin-antitoxin system" evidence="1">
    <location>
        <begin position="5"/>
        <end position="109"/>
    </location>
</feature>
<dbReference type="RefSeq" id="WP_086273528.1">
    <property type="nucleotide sequence ID" value="NZ_NGKU01000001.1"/>
</dbReference>
<dbReference type="SUPFAM" id="SSF143100">
    <property type="entry name" value="TTHA1013/TTHA0281-like"/>
    <property type="match status" value="1"/>
</dbReference>
<reference evidence="2 3" key="1">
    <citation type="submission" date="2017-05" db="EMBL/GenBank/DDBJ databases">
        <title>The Genome Sequence of Enterococcus sp. 8G7_MSG3316.</title>
        <authorList>
            <consortium name="The Broad Institute Genomics Platform"/>
            <consortium name="The Broad Institute Genomic Center for Infectious Diseases"/>
            <person name="Earl A."/>
            <person name="Manson A."/>
            <person name="Schwartman J."/>
            <person name="Gilmore M."/>
            <person name="Abouelleil A."/>
            <person name="Cao P."/>
            <person name="Chapman S."/>
            <person name="Cusick C."/>
            <person name="Shea T."/>
            <person name="Young S."/>
            <person name="Neafsey D."/>
            <person name="Nusbaum C."/>
            <person name="Birren B."/>
        </authorList>
    </citation>
    <scope>NUCLEOTIDE SEQUENCE [LARGE SCALE GENOMIC DNA]</scope>
    <source>
        <strain evidence="2 3">8G7_MSG3316</strain>
    </source>
</reference>
<proteinExistence type="predicted"/>
<comment type="caution">
    <text evidence="2">The sequence shown here is derived from an EMBL/GenBank/DDBJ whole genome shotgun (WGS) entry which is preliminary data.</text>
</comment>
<keyword evidence="3" id="KW-1185">Reference proteome</keyword>
<dbReference type="OrthoDB" id="5419659at2"/>